<evidence type="ECO:0000313" key="2">
    <source>
        <dbReference type="Proteomes" id="UP000239757"/>
    </source>
</evidence>
<organism evidence="1 2">
    <name type="scientific">Gossypium barbadense</name>
    <name type="common">Sea Island cotton</name>
    <name type="synonym">Hibiscus barbadensis</name>
    <dbReference type="NCBI Taxonomy" id="3634"/>
    <lineage>
        <taxon>Eukaryota</taxon>
        <taxon>Viridiplantae</taxon>
        <taxon>Streptophyta</taxon>
        <taxon>Embryophyta</taxon>
        <taxon>Tracheophyta</taxon>
        <taxon>Spermatophyta</taxon>
        <taxon>Magnoliopsida</taxon>
        <taxon>eudicotyledons</taxon>
        <taxon>Gunneridae</taxon>
        <taxon>Pentapetalae</taxon>
        <taxon>rosids</taxon>
        <taxon>malvids</taxon>
        <taxon>Malvales</taxon>
        <taxon>Malvaceae</taxon>
        <taxon>Malvoideae</taxon>
        <taxon>Gossypium</taxon>
    </lineage>
</organism>
<proteinExistence type="predicted"/>
<name>A0A2P5XVR9_GOSBA</name>
<evidence type="ECO:0000313" key="1">
    <source>
        <dbReference type="EMBL" id="PPS07428.1"/>
    </source>
</evidence>
<dbReference type="AlphaFoldDB" id="A0A2P5XVR9"/>
<reference evidence="1 2" key="1">
    <citation type="submission" date="2015-01" db="EMBL/GenBank/DDBJ databases">
        <title>Genome of allotetraploid Gossypium barbadense reveals genomic plasticity and fiber elongation in cotton evolution.</title>
        <authorList>
            <person name="Chen X."/>
            <person name="Liu X."/>
            <person name="Zhao B."/>
            <person name="Zheng H."/>
            <person name="Hu Y."/>
            <person name="Lu G."/>
            <person name="Yang C."/>
            <person name="Chen J."/>
            <person name="Shan C."/>
            <person name="Zhang L."/>
            <person name="Zhou Y."/>
            <person name="Wang L."/>
            <person name="Guo W."/>
            <person name="Bai Y."/>
            <person name="Ruan J."/>
            <person name="Shangguan X."/>
            <person name="Mao Y."/>
            <person name="Jiang J."/>
            <person name="Zhu Y."/>
            <person name="Lei J."/>
            <person name="Kang H."/>
            <person name="Chen S."/>
            <person name="He X."/>
            <person name="Wang R."/>
            <person name="Wang Y."/>
            <person name="Chen J."/>
            <person name="Wang L."/>
            <person name="Yu S."/>
            <person name="Wang B."/>
            <person name="Wei J."/>
            <person name="Song S."/>
            <person name="Lu X."/>
            <person name="Gao Z."/>
            <person name="Gu W."/>
            <person name="Deng X."/>
            <person name="Ma D."/>
            <person name="Wang S."/>
            <person name="Liang W."/>
            <person name="Fang L."/>
            <person name="Cai C."/>
            <person name="Zhu X."/>
            <person name="Zhou B."/>
            <person name="Zhang Y."/>
            <person name="Chen Z."/>
            <person name="Xu S."/>
            <person name="Zhu R."/>
            <person name="Wang S."/>
            <person name="Zhang T."/>
            <person name="Zhao G."/>
        </authorList>
    </citation>
    <scope>NUCLEOTIDE SEQUENCE [LARGE SCALE GENOMIC DNA]</scope>
    <source>
        <strain evidence="2">cv. Xinhai21</strain>
        <tissue evidence="1">Leaf</tissue>
    </source>
</reference>
<dbReference type="EMBL" id="KZ664140">
    <property type="protein sequence ID" value="PPS07428.1"/>
    <property type="molecule type" value="Genomic_DNA"/>
</dbReference>
<accession>A0A2P5XVR9</accession>
<sequence length="110" mass="12748">MENNQRESGGGYSSGGRVNIVSARGASRELLVYSLSSTLPSAWSRWCKEFTLPIPAINFVNIRLKKSIVYLKSVKFGMNYLDCSIWENTEYRERNFFIRFRSGNARIYYI</sequence>
<gene>
    <name evidence="1" type="ORF">GOBAR_AA13217</name>
</gene>
<dbReference type="Proteomes" id="UP000239757">
    <property type="component" value="Unassembled WGS sequence"/>
</dbReference>
<protein>
    <submittedName>
        <fullName evidence="1">Uncharacterized protein</fullName>
    </submittedName>
</protein>